<evidence type="ECO:0000313" key="7">
    <source>
        <dbReference type="EMBL" id="MDO7867939.1"/>
    </source>
</evidence>
<proteinExistence type="predicted"/>
<name>A0ABT9AZG6_9ACTN</name>
<dbReference type="RefSeq" id="WP_305027319.1">
    <property type="nucleotide sequence ID" value="NZ_JAUQTA010000001.1"/>
</dbReference>
<dbReference type="PANTHER" id="PTHR43807">
    <property type="entry name" value="FI04487P"/>
    <property type="match status" value="1"/>
</dbReference>
<dbReference type="EC" id="2.6.1.-" evidence="7"/>
<dbReference type="InterPro" id="IPR051326">
    <property type="entry name" value="Kynurenine-oxoglutarate_AT"/>
</dbReference>
<evidence type="ECO:0000313" key="8">
    <source>
        <dbReference type="Proteomes" id="UP001233314"/>
    </source>
</evidence>
<comment type="caution">
    <text evidence="7">The sequence shown here is derived from an EMBL/GenBank/DDBJ whole genome shotgun (WGS) entry which is preliminary data.</text>
</comment>
<evidence type="ECO:0000256" key="3">
    <source>
        <dbReference type="ARBA" id="ARBA00022679"/>
    </source>
</evidence>
<evidence type="ECO:0000256" key="5">
    <source>
        <dbReference type="SAM" id="MobiDB-lite"/>
    </source>
</evidence>
<feature type="domain" description="Aminotransferase class I/classII large" evidence="6">
    <location>
        <begin position="43"/>
        <end position="394"/>
    </location>
</feature>
<evidence type="ECO:0000256" key="1">
    <source>
        <dbReference type="ARBA" id="ARBA00001933"/>
    </source>
</evidence>
<dbReference type="Gene3D" id="3.40.640.10">
    <property type="entry name" value="Type I PLP-dependent aspartate aminotransferase-like (Major domain)"/>
    <property type="match status" value="1"/>
</dbReference>
<keyword evidence="8" id="KW-1185">Reference proteome</keyword>
<dbReference type="PANTHER" id="PTHR43807:SF20">
    <property type="entry name" value="FI04487P"/>
    <property type="match status" value="1"/>
</dbReference>
<keyword evidence="4" id="KW-0663">Pyridoxal phosphate</keyword>
<dbReference type="Pfam" id="PF00155">
    <property type="entry name" value="Aminotran_1_2"/>
    <property type="match status" value="1"/>
</dbReference>
<dbReference type="Proteomes" id="UP001233314">
    <property type="component" value="Unassembled WGS sequence"/>
</dbReference>
<organism evidence="7 8">
    <name type="scientific">Nocardioides jiangxiensis</name>
    <dbReference type="NCBI Taxonomy" id="3064524"/>
    <lineage>
        <taxon>Bacteria</taxon>
        <taxon>Bacillati</taxon>
        <taxon>Actinomycetota</taxon>
        <taxon>Actinomycetes</taxon>
        <taxon>Propionibacteriales</taxon>
        <taxon>Nocardioidaceae</taxon>
        <taxon>Nocardioides</taxon>
    </lineage>
</organism>
<reference evidence="7 8" key="1">
    <citation type="submission" date="2023-07" db="EMBL/GenBank/DDBJ databases">
        <title>Nocardioides sp. nov WY-20 isolated from soil.</title>
        <authorList>
            <person name="Liu B."/>
            <person name="Wan Y."/>
        </authorList>
    </citation>
    <scope>NUCLEOTIDE SEQUENCE [LARGE SCALE GENOMIC DNA]</scope>
    <source>
        <strain evidence="7 8">WY-20</strain>
    </source>
</reference>
<dbReference type="InterPro" id="IPR015424">
    <property type="entry name" value="PyrdxlP-dep_Trfase"/>
</dbReference>
<dbReference type="InterPro" id="IPR015421">
    <property type="entry name" value="PyrdxlP-dep_Trfase_major"/>
</dbReference>
<dbReference type="GO" id="GO:0008483">
    <property type="term" value="F:transaminase activity"/>
    <property type="evidence" value="ECO:0007669"/>
    <property type="project" value="UniProtKB-KW"/>
</dbReference>
<comment type="cofactor">
    <cofactor evidence="1">
        <name>pyridoxal 5'-phosphate</name>
        <dbReference type="ChEBI" id="CHEBI:597326"/>
    </cofactor>
</comment>
<dbReference type="InterPro" id="IPR015422">
    <property type="entry name" value="PyrdxlP-dep_Trfase_small"/>
</dbReference>
<dbReference type="NCBIfam" id="NF005855">
    <property type="entry name" value="PRK07777.1"/>
    <property type="match status" value="1"/>
</dbReference>
<protein>
    <submittedName>
        <fullName evidence="7">Pyridoxal phosphate-dependent aminotransferase</fullName>
        <ecNumber evidence="7">2.6.1.-</ecNumber>
    </submittedName>
</protein>
<accession>A0ABT9AZG6</accession>
<evidence type="ECO:0000256" key="4">
    <source>
        <dbReference type="ARBA" id="ARBA00022898"/>
    </source>
</evidence>
<evidence type="ECO:0000256" key="2">
    <source>
        <dbReference type="ARBA" id="ARBA00022576"/>
    </source>
</evidence>
<dbReference type="Gene3D" id="3.90.1150.10">
    <property type="entry name" value="Aspartate Aminotransferase, domain 1"/>
    <property type="match status" value="1"/>
</dbReference>
<gene>
    <name evidence="7" type="ORF">Q5722_06110</name>
</gene>
<feature type="region of interest" description="Disordered" evidence="5">
    <location>
        <begin position="1"/>
        <end position="20"/>
    </location>
</feature>
<dbReference type="SUPFAM" id="SSF53383">
    <property type="entry name" value="PLP-dependent transferases"/>
    <property type="match status" value="1"/>
</dbReference>
<keyword evidence="2 7" id="KW-0032">Aminotransferase</keyword>
<keyword evidence="3 7" id="KW-0808">Transferase</keyword>
<sequence>MALRRLSGFRPQPRRSRTSARVAAIPPTVFSRMSALATATGAVNLGQGFPDTDGPASVVDQAVAALRSGHNQYSPGVGTAGLRRAIAAHQWAHYGITVDPETEVVVTTGATEAIAGALLGLVDPGDEVVALEPFYDSYAAMTAFAGGVLKGVPLRAPDFRLDPDDLRAAITRRTKVLLVNTPHNPTGTVLNREELELLARVAVEHDLVVVTDEVYEHLVYTGHEHVPLATLPGMAERTLTLSSVGKSFSLTGWKVGWATGPAELVSAVLGAKQWLSFTSGAPLQPAVAWALEHAQDWPAALARDLEARRDLLCDGLDALGLPTRRPEGTYFAVSDIRRLGWSDGLEFCLALPERAGVVAIPLQGFYATGSRDGEQLVRWAFCKEPAVLEEGLRRLGAADLTR</sequence>
<evidence type="ECO:0000259" key="6">
    <source>
        <dbReference type="Pfam" id="PF00155"/>
    </source>
</evidence>
<dbReference type="InterPro" id="IPR004839">
    <property type="entry name" value="Aminotransferase_I/II_large"/>
</dbReference>
<dbReference type="EMBL" id="JAUQTA010000001">
    <property type="protein sequence ID" value="MDO7867939.1"/>
    <property type="molecule type" value="Genomic_DNA"/>
</dbReference>
<dbReference type="CDD" id="cd00609">
    <property type="entry name" value="AAT_like"/>
    <property type="match status" value="1"/>
</dbReference>